<protein>
    <submittedName>
        <fullName evidence="2">Uncharacterized protein</fullName>
    </submittedName>
</protein>
<accession>A0A7T8KBR1</accession>
<keyword evidence="3" id="KW-1185">Reference proteome</keyword>
<dbReference type="Proteomes" id="UP000595437">
    <property type="component" value="Chromosome 3"/>
</dbReference>
<proteinExistence type="predicted"/>
<evidence type="ECO:0000313" key="3">
    <source>
        <dbReference type="Proteomes" id="UP000595437"/>
    </source>
</evidence>
<feature type="region of interest" description="Disordered" evidence="1">
    <location>
        <begin position="17"/>
        <end position="59"/>
    </location>
</feature>
<dbReference type="AlphaFoldDB" id="A0A7T8KBR1"/>
<feature type="region of interest" description="Disordered" evidence="1">
    <location>
        <begin position="76"/>
        <end position="97"/>
    </location>
</feature>
<gene>
    <name evidence="2" type="ORF">FKW44_005266</name>
</gene>
<dbReference type="EMBL" id="CP045892">
    <property type="protein sequence ID" value="QQP52958.1"/>
    <property type="molecule type" value="Genomic_DNA"/>
</dbReference>
<sequence length="141" mass="16210">MSFRSLIPPIFQRWCLDPSSKSPSQGSIEEGLQEQLAPVTHGGAATCPMYAPSPHTSQNRERHLLEEVLIRNFENRVHGGPRRAKSTSDTPAPWRNEIHRPVLAFSSKERISKDEARQRMISWRRTTRIRKKSTYSFSNEP</sequence>
<name>A0A7T8KBR1_CALRO</name>
<reference evidence="3" key="1">
    <citation type="submission" date="2021-01" db="EMBL/GenBank/DDBJ databases">
        <title>Caligus Genome Assembly.</title>
        <authorList>
            <person name="Gallardo-Escarate C."/>
        </authorList>
    </citation>
    <scope>NUCLEOTIDE SEQUENCE [LARGE SCALE GENOMIC DNA]</scope>
</reference>
<evidence type="ECO:0000313" key="2">
    <source>
        <dbReference type="EMBL" id="QQP52958.1"/>
    </source>
</evidence>
<organism evidence="2 3">
    <name type="scientific">Caligus rogercresseyi</name>
    <name type="common">Sea louse</name>
    <dbReference type="NCBI Taxonomy" id="217165"/>
    <lineage>
        <taxon>Eukaryota</taxon>
        <taxon>Metazoa</taxon>
        <taxon>Ecdysozoa</taxon>
        <taxon>Arthropoda</taxon>
        <taxon>Crustacea</taxon>
        <taxon>Multicrustacea</taxon>
        <taxon>Hexanauplia</taxon>
        <taxon>Copepoda</taxon>
        <taxon>Siphonostomatoida</taxon>
        <taxon>Caligidae</taxon>
        <taxon>Caligus</taxon>
    </lineage>
</organism>
<evidence type="ECO:0000256" key="1">
    <source>
        <dbReference type="SAM" id="MobiDB-lite"/>
    </source>
</evidence>